<keyword evidence="3 5" id="KW-0067">ATP-binding</keyword>
<dbReference type="SUPFAM" id="SSF52540">
    <property type="entry name" value="P-loop containing nucleoside triphosphate hydrolases"/>
    <property type="match status" value="1"/>
</dbReference>
<dbReference type="Gene3D" id="3.40.50.300">
    <property type="entry name" value="P-loop containing nucleotide triphosphate hydrolases"/>
    <property type="match status" value="1"/>
</dbReference>
<accession>A0A1M7KIL7</accession>
<dbReference type="PANTHER" id="PTHR45772">
    <property type="entry name" value="CONSERVED COMPONENT OF ABC TRANSPORTER FOR NATURAL AMINO ACIDS-RELATED"/>
    <property type="match status" value="1"/>
</dbReference>
<evidence type="ECO:0000313" key="6">
    <source>
        <dbReference type="Proteomes" id="UP000183974"/>
    </source>
</evidence>
<evidence type="ECO:0000313" key="5">
    <source>
        <dbReference type="EMBL" id="SHM64726.1"/>
    </source>
</evidence>
<evidence type="ECO:0000256" key="3">
    <source>
        <dbReference type="ARBA" id="ARBA00022840"/>
    </source>
</evidence>
<proteinExistence type="predicted"/>
<sequence length="250" mass="27171">MQTESQNSTEPLLKTSGLTRRFGGLIAVNDVDFEIRPREILGLIGPNGAGKSTTFNLISGFYKPSSGSLKILGSDCTGRSSMVISRMGLVRTFQHGSLMPSMTVHENILLGTLHGIRGHAARRKRAEETAEMLGLTSYLAESAGTLPHGIQRLVSIGIAFAARPRLLCLDEPLTGLNQTEVTDTLSMLERIRDDFGCSVLLVEHNMKAVMQVCDRIVVLHHGEVLATGTPTEIRSDQNVINAYLGHRHGN</sequence>
<dbReference type="GO" id="GO:0016887">
    <property type="term" value="F:ATP hydrolysis activity"/>
    <property type="evidence" value="ECO:0007669"/>
    <property type="project" value="InterPro"/>
</dbReference>
<keyword evidence="2" id="KW-0547">Nucleotide-binding</keyword>
<evidence type="ECO:0000256" key="2">
    <source>
        <dbReference type="ARBA" id="ARBA00022741"/>
    </source>
</evidence>
<dbReference type="InterPro" id="IPR051120">
    <property type="entry name" value="ABC_AA/LPS_Transport"/>
</dbReference>
<dbReference type="InterPro" id="IPR032823">
    <property type="entry name" value="BCA_ABC_TP_C"/>
</dbReference>
<dbReference type="EMBL" id="FRBR01000028">
    <property type="protein sequence ID" value="SHM64726.1"/>
    <property type="molecule type" value="Genomic_DNA"/>
</dbReference>
<dbReference type="InterPro" id="IPR003593">
    <property type="entry name" value="AAA+_ATPase"/>
</dbReference>
<dbReference type="GO" id="GO:0005524">
    <property type="term" value="F:ATP binding"/>
    <property type="evidence" value="ECO:0007669"/>
    <property type="project" value="UniProtKB-KW"/>
</dbReference>
<dbReference type="Pfam" id="PF00005">
    <property type="entry name" value="ABC_tran"/>
    <property type="match status" value="1"/>
</dbReference>
<evidence type="ECO:0000256" key="1">
    <source>
        <dbReference type="ARBA" id="ARBA00022448"/>
    </source>
</evidence>
<keyword evidence="6" id="KW-1185">Reference proteome</keyword>
<reference evidence="5 6" key="1">
    <citation type="submission" date="2016-11" db="EMBL/GenBank/DDBJ databases">
        <authorList>
            <person name="Jaros S."/>
            <person name="Januszkiewicz K."/>
            <person name="Wedrychowicz H."/>
        </authorList>
    </citation>
    <scope>NUCLEOTIDE SEQUENCE [LARGE SCALE GENOMIC DNA]</scope>
    <source>
        <strain evidence="5 6">DSM 29589</strain>
    </source>
</reference>
<dbReference type="OrthoDB" id="9806149at2"/>
<dbReference type="Proteomes" id="UP000183974">
    <property type="component" value="Unassembled WGS sequence"/>
</dbReference>
<keyword evidence="1" id="KW-0813">Transport</keyword>
<name>A0A1M7KIL7_9RHOB</name>
<dbReference type="AlphaFoldDB" id="A0A1M7KIL7"/>
<dbReference type="Pfam" id="PF12399">
    <property type="entry name" value="BCA_ABC_TP_C"/>
    <property type="match status" value="1"/>
</dbReference>
<dbReference type="RefSeq" id="WP_073038044.1">
    <property type="nucleotide sequence ID" value="NZ_BMLR01000026.1"/>
</dbReference>
<dbReference type="InterPro" id="IPR003439">
    <property type="entry name" value="ABC_transporter-like_ATP-bd"/>
</dbReference>
<dbReference type="STRING" id="337701.SAMN05444398_12811"/>
<dbReference type="PANTHER" id="PTHR45772:SF9">
    <property type="entry name" value="CONSERVED COMPONENT OF ABC TRANSPORTER FOR NATURAL AMINO ACIDS"/>
    <property type="match status" value="1"/>
</dbReference>
<dbReference type="InterPro" id="IPR027417">
    <property type="entry name" value="P-loop_NTPase"/>
</dbReference>
<dbReference type="SMART" id="SM00382">
    <property type="entry name" value="AAA"/>
    <property type="match status" value="1"/>
</dbReference>
<dbReference type="PROSITE" id="PS50893">
    <property type="entry name" value="ABC_TRANSPORTER_2"/>
    <property type="match status" value="1"/>
</dbReference>
<protein>
    <submittedName>
        <fullName evidence="5">Amino acid/amide ABC transporter ATP-binding protein 1, HAAT family</fullName>
    </submittedName>
</protein>
<organism evidence="5 6">
    <name type="scientific">Roseovarius pacificus</name>
    <dbReference type="NCBI Taxonomy" id="337701"/>
    <lineage>
        <taxon>Bacteria</taxon>
        <taxon>Pseudomonadati</taxon>
        <taxon>Pseudomonadota</taxon>
        <taxon>Alphaproteobacteria</taxon>
        <taxon>Rhodobacterales</taxon>
        <taxon>Roseobacteraceae</taxon>
        <taxon>Roseovarius</taxon>
    </lineage>
</organism>
<dbReference type="CDD" id="cd03219">
    <property type="entry name" value="ABC_Mj1267_LivG_branched"/>
    <property type="match status" value="1"/>
</dbReference>
<feature type="domain" description="ABC transporter" evidence="4">
    <location>
        <begin position="13"/>
        <end position="246"/>
    </location>
</feature>
<evidence type="ECO:0000259" key="4">
    <source>
        <dbReference type="PROSITE" id="PS50893"/>
    </source>
</evidence>
<gene>
    <name evidence="5" type="ORF">SAMN05444398_12811</name>
</gene>
<dbReference type="GO" id="GO:0005886">
    <property type="term" value="C:plasma membrane"/>
    <property type="evidence" value="ECO:0007669"/>
    <property type="project" value="TreeGrafter"/>
</dbReference>